<evidence type="ECO:0000256" key="1">
    <source>
        <dbReference type="SAM" id="MobiDB-lite"/>
    </source>
</evidence>
<evidence type="ECO:0000313" key="2">
    <source>
        <dbReference type="EMBL" id="MEV5505101.1"/>
    </source>
</evidence>
<proteinExistence type="predicted"/>
<comment type="caution">
    <text evidence="2">The sequence shown here is derived from an EMBL/GenBank/DDBJ whole genome shotgun (WGS) entry which is preliminary data.</text>
</comment>
<dbReference type="EMBL" id="JBFAUK010000001">
    <property type="protein sequence ID" value="MEV5505101.1"/>
    <property type="molecule type" value="Genomic_DNA"/>
</dbReference>
<dbReference type="Pfam" id="PF19979">
    <property type="entry name" value="DUF6415"/>
    <property type="match status" value="1"/>
</dbReference>
<sequence length="128" mass="14502">MRPDHRSQPLPPTPLMNGDNTPLDLVTIRATIRRALQERITPPPAREVDELIRALREHLERMLAEAASRATEVPPGTVARDRWDALIGHVRFDLDFGAGEERPIRCAARAYMQILARDARFLADCLDE</sequence>
<dbReference type="RefSeq" id="WP_109281147.1">
    <property type="nucleotide sequence ID" value="NZ_JBFAUK010000001.1"/>
</dbReference>
<name>A0ABV3JQE1_STRON</name>
<feature type="region of interest" description="Disordered" evidence="1">
    <location>
        <begin position="1"/>
        <end position="21"/>
    </location>
</feature>
<dbReference type="Proteomes" id="UP001552594">
    <property type="component" value="Unassembled WGS sequence"/>
</dbReference>
<protein>
    <submittedName>
        <fullName evidence="2">DUF6415 family natural product biosynthesis protein</fullName>
    </submittedName>
</protein>
<evidence type="ECO:0000313" key="3">
    <source>
        <dbReference type="Proteomes" id="UP001552594"/>
    </source>
</evidence>
<gene>
    <name evidence="2" type="ORF">AB0L16_01285</name>
</gene>
<accession>A0ABV3JQE1</accession>
<organism evidence="2 3">
    <name type="scientific">Streptomyces orinoci</name>
    <name type="common">Streptoverticillium orinoci</name>
    <dbReference type="NCBI Taxonomy" id="67339"/>
    <lineage>
        <taxon>Bacteria</taxon>
        <taxon>Bacillati</taxon>
        <taxon>Actinomycetota</taxon>
        <taxon>Actinomycetes</taxon>
        <taxon>Kitasatosporales</taxon>
        <taxon>Streptomycetaceae</taxon>
        <taxon>Streptomyces</taxon>
    </lineage>
</organism>
<reference evidence="2 3" key="1">
    <citation type="submission" date="2024-06" db="EMBL/GenBank/DDBJ databases">
        <title>The Natural Products Discovery Center: Release of the First 8490 Sequenced Strains for Exploring Actinobacteria Biosynthetic Diversity.</title>
        <authorList>
            <person name="Kalkreuter E."/>
            <person name="Kautsar S.A."/>
            <person name="Yang D."/>
            <person name="Bader C.D."/>
            <person name="Teijaro C.N."/>
            <person name="Fluegel L."/>
            <person name="Davis C.M."/>
            <person name="Simpson J.R."/>
            <person name="Lauterbach L."/>
            <person name="Steele A.D."/>
            <person name="Gui C."/>
            <person name="Meng S."/>
            <person name="Li G."/>
            <person name="Viehrig K."/>
            <person name="Ye F."/>
            <person name="Su P."/>
            <person name="Kiefer A.F."/>
            <person name="Nichols A."/>
            <person name="Cepeda A.J."/>
            <person name="Yan W."/>
            <person name="Fan B."/>
            <person name="Jiang Y."/>
            <person name="Adhikari A."/>
            <person name="Zheng C.-J."/>
            <person name="Schuster L."/>
            <person name="Cowan T.M."/>
            <person name="Smanski M.J."/>
            <person name="Chevrette M.G."/>
            <person name="De Carvalho L.P.S."/>
            <person name="Shen B."/>
        </authorList>
    </citation>
    <scope>NUCLEOTIDE SEQUENCE [LARGE SCALE GENOMIC DNA]</scope>
    <source>
        <strain evidence="2 3">NPDC052347</strain>
    </source>
</reference>
<keyword evidence="3" id="KW-1185">Reference proteome</keyword>
<dbReference type="InterPro" id="IPR046300">
    <property type="entry name" value="DUF6415"/>
</dbReference>